<dbReference type="InterPro" id="IPR036388">
    <property type="entry name" value="WH-like_DNA-bd_sf"/>
</dbReference>
<dbReference type="Proteomes" id="UP001138997">
    <property type="component" value="Unassembled WGS sequence"/>
</dbReference>
<evidence type="ECO:0000313" key="2">
    <source>
        <dbReference type="EMBL" id="MCD5315779.1"/>
    </source>
</evidence>
<organism evidence="2 3">
    <name type="scientific">Kineosporia babensis</name>
    <dbReference type="NCBI Taxonomy" id="499548"/>
    <lineage>
        <taxon>Bacteria</taxon>
        <taxon>Bacillati</taxon>
        <taxon>Actinomycetota</taxon>
        <taxon>Actinomycetes</taxon>
        <taxon>Kineosporiales</taxon>
        <taxon>Kineosporiaceae</taxon>
        <taxon>Kineosporia</taxon>
    </lineage>
</organism>
<comment type="caution">
    <text evidence="2">The sequence shown here is derived from an EMBL/GenBank/DDBJ whole genome shotgun (WGS) entry which is preliminary data.</text>
</comment>
<proteinExistence type="predicted"/>
<feature type="domain" description="HTH marR-type" evidence="1">
    <location>
        <begin position="24"/>
        <end position="124"/>
    </location>
</feature>
<keyword evidence="3" id="KW-1185">Reference proteome</keyword>
<accession>A0A9X1NL45</accession>
<reference evidence="2" key="1">
    <citation type="submission" date="2021-11" db="EMBL/GenBank/DDBJ databases">
        <title>Streptomyces corallinus and Kineosporia corallina sp. nov., two new coral-derived marine actinobacteria.</title>
        <authorList>
            <person name="Buangrab K."/>
            <person name="Sutthacheep M."/>
            <person name="Yeemin T."/>
            <person name="Harunari E."/>
            <person name="Igarashi Y."/>
            <person name="Sripreechasak P."/>
            <person name="Kanchanasin P."/>
            <person name="Tanasupawat S."/>
            <person name="Phongsopitanun W."/>
        </authorList>
    </citation>
    <scope>NUCLEOTIDE SEQUENCE</scope>
    <source>
        <strain evidence="2">JCM 31032</strain>
    </source>
</reference>
<dbReference type="Gene3D" id="1.10.10.10">
    <property type="entry name" value="Winged helix-like DNA-binding domain superfamily/Winged helix DNA-binding domain"/>
    <property type="match status" value="1"/>
</dbReference>
<name>A0A9X1NL45_9ACTN</name>
<dbReference type="InterPro" id="IPR000835">
    <property type="entry name" value="HTH_MarR-typ"/>
</dbReference>
<dbReference type="Pfam" id="PF01047">
    <property type="entry name" value="MarR"/>
    <property type="match status" value="1"/>
</dbReference>
<sequence length="152" mass="17170">MNRAGRSEKIAFEQVLLHRYALSPVNRPGHLDRSIFIILSRIHDQGPMTIGELSAAFGLDVSTLNRQTASALRQGLLERLPATNECIARRFGLTPAGQSALDSQHEIVVAVLDQVMSTWSDHDVTEFGCYLERFNLELEKRTGRHWPRHPQN</sequence>
<dbReference type="AlphaFoldDB" id="A0A9X1NL45"/>
<dbReference type="InterPro" id="IPR036390">
    <property type="entry name" value="WH_DNA-bd_sf"/>
</dbReference>
<evidence type="ECO:0000313" key="3">
    <source>
        <dbReference type="Proteomes" id="UP001138997"/>
    </source>
</evidence>
<dbReference type="GO" id="GO:0003700">
    <property type="term" value="F:DNA-binding transcription factor activity"/>
    <property type="evidence" value="ECO:0007669"/>
    <property type="project" value="InterPro"/>
</dbReference>
<dbReference type="SUPFAM" id="SSF46785">
    <property type="entry name" value="Winged helix' DNA-binding domain"/>
    <property type="match status" value="1"/>
</dbReference>
<gene>
    <name evidence="2" type="ORF">LR394_33270</name>
</gene>
<dbReference type="SMART" id="SM00347">
    <property type="entry name" value="HTH_MARR"/>
    <property type="match status" value="1"/>
</dbReference>
<dbReference type="EMBL" id="JAJOMB010000024">
    <property type="protein sequence ID" value="MCD5315779.1"/>
    <property type="molecule type" value="Genomic_DNA"/>
</dbReference>
<dbReference type="RefSeq" id="WP_231448599.1">
    <property type="nucleotide sequence ID" value="NZ_JAJOMB010000024.1"/>
</dbReference>
<evidence type="ECO:0000259" key="1">
    <source>
        <dbReference type="SMART" id="SM00347"/>
    </source>
</evidence>
<protein>
    <submittedName>
        <fullName evidence="2">MarR family transcriptional regulator</fullName>
    </submittedName>
</protein>